<evidence type="ECO:0000256" key="1">
    <source>
        <dbReference type="ARBA" id="ARBA00022857"/>
    </source>
</evidence>
<dbReference type="InterPro" id="IPR011032">
    <property type="entry name" value="GroES-like_sf"/>
</dbReference>
<dbReference type="CDD" id="cd05276">
    <property type="entry name" value="p53_inducible_oxidoreductase"/>
    <property type="match status" value="1"/>
</dbReference>
<keyword evidence="5" id="KW-1185">Reference proteome</keyword>
<dbReference type="GO" id="GO:0070402">
    <property type="term" value="F:NADPH binding"/>
    <property type="evidence" value="ECO:0007669"/>
    <property type="project" value="TreeGrafter"/>
</dbReference>
<protein>
    <submittedName>
        <fullName evidence="4">NAD(P)H-quinone oxidoreductase</fullName>
    </submittedName>
</protein>
<accession>A0A3D8MB23</accession>
<gene>
    <name evidence="4" type="ORF">DXV75_05315</name>
</gene>
<comment type="caution">
    <text evidence="4">The sequence shown here is derived from an EMBL/GenBank/DDBJ whole genome shotgun (WGS) entry which is preliminary data.</text>
</comment>
<dbReference type="InterPro" id="IPR036291">
    <property type="entry name" value="NAD(P)-bd_dom_sf"/>
</dbReference>
<reference evidence="4" key="1">
    <citation type="submission" date="2018-08" db="EMBL/GenBank/DDBJ databases">
        <authorList>
            <person name="Ferrada E.E."/>
            <person name="Latorre B.A."/>
        </authorList>
    </citation>
    <scope>NUCLEOTIDE SEQUENCE [LARGE SCALE GENOMIC DNA]</scope>
    <source>
        <strain evidence="4">KCTC 52655</strain>
    </source>
</reference>
<dbReference type="InterPro" id="IPR014189">
    <property type="entry name" value="Quinone_OxRdtase_PIG3"/>
</dbReference>
<evidence type="ECO:0000256" key="2">
    <source>
        <dbReference type="ARBA" id="ARBA00023002"/>
    </source>
</evidence>
<dbReference type="OrthoDB" id="9780520at2"/>
<dbReference type="PANTHER" id="PTHR48106">
    <property type="entry name" value="QUINONE OXIDOREDUCTASE PIG3-RELATED"/>
    <property type="match status" value="1"/>
</dbReference>
<dbReference type="InterPro" id="IPR013154">
    <property type="entry name" value="ADH-like_N"/>
</dbReference>
<feature type="domain" description="Enoyl reductase (ER)" evidence="3">
    <location>
        <begin position="18"/>
        <end position="323"/>
    </location>
</feature>
<name>A0A3D8MB23_9ALTE</name>
<dbReference type="Gene3D" id="3.90.180.10">
    <property type="entry name" value="Medium-chain alcohol dehydrogenases, catalytic domain"/>
    <property type="match status" value="1"/>
</dbReference>
<dbReference type="Pfam" id="PF00107">
    <property type="entry name" value="ADH_zinc_N"/>
    <property type="match status" value="1"/>
</dbReference>
<dbReference type="NCBIfam" id="TIGR02824">
    <property type="entry name" value="quinone_pig3"/>
    <property type="match status" value="1"/>
</dbReference>
<dbReference type="AlphaFoldDB" id="A0A3D8MB23"/>
<evidence type="ECO:0000313" key="4">
    <source>
        <dbReference type="EMBL" id="RDV27448.1"/>
    </source>
</evidence>
<dbReference type="SMART" id="SM00829">
    <property type="entry name" value="PKS_ER"/>
    <property type="match status" value="1"/>
</dbReference>
<dbReference type="SUPFAM" id="SSF51735">
    <property type="entry name" value="NAD(P)-binding Rossmann-fold domains"/>
    <property type="match status" value="1"/>
</dbReference>
<dbReference type="Pfam" id="PF08240">
    <property type="entry name" value="ADH_N"/>
    <property type="match status" value="1"/>
</dbReference>
<keyword evidence="2" id="KW-0560">Oxidoreductase</keyword>
<organism evidence="4 5">
    <name type="scientific">Alteromonas aestuariivivens</name>
    <dbReference type="NCBI Taxonomy" id="1938339"/>
    <lineage>
        <taxon>Bacteria</taxon>
        <taxon>Pseudomonadati</taxon>
        <taxon>Pseudomonadota</taxon>
        <taxon>Gammaproteobacteria</taxon>
        <taxon>Alteromonadales</taxon>
        <taxon>Alteromonadaceae</taxon>
        <taxon>Alteromonas/Salinimonas group</taxon>
        <taxon>Alteromonas</taxon>
    </lineage>
</organism>
<dbReference type="RefSeq" id="WP_115592350.1">
    <property type="nucleotide sequence ID" value="NZ_QRHA01000003.1"/>
</dbReference>
<evidence type="ECO:0000313" key="5">
    <source>
        <dbReference type="Proteomes" id="UP000256561"/>
    </source>
</evidence>
<dbReference type="GO" id="GO:0016651">
    <property type="term" value="F:oxidoreductase activity, acting on NAD(P)H"/>
    <property type="evidence" value="ECO:0007669"/>
    <property type="project" value="TreeGrafter"/>
</dbReference>
<dbReference type="PANTHER" id="PTHR48106:SF18">
    <property type="entry name" value="QUINONE OXIDOREDUCTASE PIG3"/>
    <property type="match status" value="1"/>
</dbReference>
<sequence>MRFVDHQPGRGPECLLIGQMDAPQLLKDKVRVNVAAFGVNRADTLQRQGRYPPPAGESPILGLEVAGTVIEAGSDVSAWVPGDRVFGLVAGGGYAEQVVVNPEHLMPVPDTMTFAEAAGVAEVFLTAYQSLFEIAGLDSGDKALIHAGASGVGLAALQLCRRFNISTAATASGEEKLSLCAKMGAEILVNYREQDFSHVLAETWPGGANGVVDFVGKEYLNRNLNVLAQDGCIVYLAMLGGRYADALDMALLLAKRARIQGSTLRNRSDGYKANLVRQFSQRCLEAFRCGELHANIDSILPVSEIGLAHQRIEDNDTMGKLVMVW</sequence>
<dbReference type="InterPro" id="IPR013149">
    <property type="entry name" value="ADH-like_C"/>
</dbReference>
<keyword evidence="1" id="KW-0521">NADP</keyword>
<dbReference type="EMBL" id="QRHA01000003">
    <property type="protein sequence ID" value="RDV27448.1"/>
    <property type="molecule type" value="Genomic_DNA"/>
</dbReference>
<dbReference type="Proteomes" id="UP000256561">
    <property type="component" value="Unassembled WGS sequence"/>
</dbReference>
<proteinExistence type="predicted"/>
<evidence type="ECO:0000259" key="3">
    <source>
        <dbReference type="SMART" id="SM00829"/>
    </source>
</evidence>
<dbReference type="SUPFAM" id="SSF50129">
    <property type="entry name" value="GroES-like"/>
    <property type="match status" value="1"/>
</dbReference>
<dbReference type="Gene3D" id="3.40.50.720">
    <property type="entry name" value="NAD(P)-binding Rossmann-like Domain"/>
    <property type="match status" value="1"/>
</dbReference>
<dbReference type="InterPro" id="IPR020843">
    <property type="entry name" value="ER"/>
</dbReference>